<organism evidence="3 4">
    <name type="scientific">Lingula anatina</name>
    <name type="common">Brachiopod</name>
    <name type="synonym">Lingula unguis</name>
    <dbReference type="NCBI Taxonomy" id="7574"/>
    <lineage>
        <taxon>Eukaryota</taxon>
        <taxon>Metazoa</taxon>
        <taxon>Spiralia</taxon>
        <taxon>Lophotrochozoa</taxon>
        <taxon>Brachiopoda</taxon>
        <taxon>Linguliformea</taxon>
        <taxon>Lingulata</taxon>
        <taxon>Lingulida</taxon>
        <taxon>Linguloidea</taxon>
        <taxon>Lingulidae</taxon>
        <taxon>Lingula</taxon>
    </lineage>
</organism>
<name>A0A1S3IGI1_LINAN</name>
<dbReference type="SUPFAM" id="SSF53383">
    <property type="entry name" value="PLP-dependent transferases"/>
    <property type="match status" value="1"/>
</dbReference>
<gene>
    <name evidence="4" type="primary">LOC106164115</name>
</gene>
<sequence>MGQVALHQMKEYGLEDRRGEALINYVKENVIGNDVSFEGPFGTRPVTYCDYTASGKPLRFIEDYITDYVYPTYGNTHTTTSIVSLQTTKFRNSARDIIKKCVNASEDDVVIFVGSGTTGAVHKLLNVLGLHSQDFDETNTCYQGRMKVQGGYISITVS</sequence>
<dbReference type="Pfam" id="PF00266">
    <property type="entry name" value="Aminotran_5"/>
    <property type="match status" value="1"/>
</dbReference>
<dbReference type="InParanoid" id="A0A1S3IGI1"/>
<dbReference type="AlphaFoldDB" id="A0A1S3IGI1"/>
<keyword evidence="3" id="KW-1185">Reference proteome</keyword>
<accession>A0A1S3IGI1</accession>
<evidence type="ECO:0000313" key="3">
    <source>
        <dbReference type="Proteomes" id="UP000085678"/>
    </source>
</evidence>
<dbReference type="GeneID" id="106164115"/>
<keyword evidence="1" id="KW-0663">Pyridoxal phosphate</keyword>
<dbReference type="STRING" id="7574.A0A1S3IGI1"/>
<dbReference type="Gene3D" id="3.40.640.10">
    <property type="entry name" value="Type I PLP-dependent aspartate aminotransferase-like (Major domain)"/>
    <property type="match status" value="1"/>
</dbReference>
<dbReference type="InterPro" id="IPR015421">
    <property type="entry name" value="PyrdxlP-dep_Trfase_major"/>
</dbReference>
<feature type="domain" description="Aminotransferase class V" evidence="2">
    <location>
        <begin position="48"/>
        <end position="131"/>
    </location>
</feature>
<dbReference type="InterPro" id="IPR000192">
    <property type="entry name" value="Aminotrans_V_dom"/>
</dbReference>
<dbReference type="Proteomes" id="UP000085678">
    <property type="component" value="Unplaced"/>
</dbReference>
<evidence type="ECO:0000313" key="4">
    <source>
        <dbReference type="RefSeq" id="XP_013397370.1"/>
    </source>
</evidence>
<protein>
    <submittedName>
        <fullName evidence="4">Uncharacterized protein LOC106164115</fullName>
    </submittedName>
</protein>
<evidence type="ECO:0000256" key="1">
    <source>
        <dbReference type="ARBA" id="ARBA00022898"/>
    </source>
</evidence>
<dbReference type="OrthoDB" id="420046at2759"/>
<dbReference type="RefSeq" id="XP_013397370.1">
    <property type="nucleotide sequence ID" value="XM_013541916.2"/>
</dbReference>
<proteinExistence type="predicted"/>
<reference evidence="4" key="1">
    <citation type="submission" date="2025-08" db="UniProtKB">
        <authorList>
            <consortium name="RefSeq"/>
        </authorList>
    </citation>
    <scope>IDENTIFICATION</scope>
    <source>
        <tissue evidence="4">Gonads</tissue>
    </source>
</reference>
<dbReference type="InterPro" id="IPR015424">
    <property type="entry name" value="PyrdxlP-dep_Trfase"/>
</dbReference>
<evidence type="ECO:0000259" key="2">
    <source>
        <dbReference type="Pfam" id="PF00266"/>
    </source>
</evidence>
<dbReference type="PANTHER" id="PTHR43586:SF8">
    <property type="entry name" value="CYSTEINE DESULFURASE 1, CHLOROPLASTIC"/>
    <property type="match status" value="1"/>
</dbReference>
<dbReference type="PANTHER" id="PTHR43586">
    <property type="entry name" value="CYSTEINE DESULFURASE"/>
    <property type="match status" value="1"/>
</dbReference>
<dbReference type="KEGG" id="lak:106164115"/>